<evidence type="ECO:0000313" key="3">
    <source>
        <dbReference type="Proteomes" id="UP001054837"/>
    </source>
</evidence>
<accession>A0AAV4NVL9</accession>
<reference evidence="2 3" key="1">
    <citation type="submission" date="2021-06" db="EMBL/GenBank/DDBJ databases">
        <title>Caerostris darwini draft genome.</title>
        <authorList>
            <person name="Kono N."/>
            <person name="Arakawa K."/>
        </authorList>
    </citation>
    <scope>NUCLEOTIDE SEQUENCE [LARGE SCALE GENOMIC DNA]</scope>
</reference>
<dbReference type="AlphaFoldDB" id="A0AAV4NVL9"/>
<gene>
    <name evidence="2" type="ORF">CDAR_383171</name>
</gene>
<dbReference type="Proteomes" id="UP001054837">
    <property type="component" value="Unassembled WGS sequence"/>
</dbReference>
<proteinExistence type="predicted"/>
<evidence type="ECO:0000313" key="2">
    <source>
        <dbReference type="EMBL" id="GIX88839.1"/>
    </source>
</evidence>
<protein>
    <submittedName>
        <fullName evidence="2">Uncharacterized protein</fullName>
    </submittedName>
</protein>
<sequence length="142" mass="15963">MSLGYRVSRGPRAERHARAERHHRGSAEMGFGDWRWHQCQRGLLLAGNWFAPRIRKRFSFILGPGCFPLKMALMQGGGRGQPQAISISEAPLSMSLSVRHLSNPVSTHLRKNIPSDIASSFDHSPNDERKTVMKHVTLPFHG</sequence>
<comment type="caution">
    <text evidence="2">The sequence shown here is derived from an EMBL/GenBank/DDBJ whole genome shotgun (WGS) entry which is preliminary data.</text>
</comment>
<name>A0AAV4NVL9_9ARAC</name>
<keyword evidence="3" id="KW-1185">Reference proteome</keyword>
<organism evidence="2 3">
    <name type="scientific">Caerostris darwini</name>
    <dbReference type="NCBI Taxonomy" id="1538125"/>
    <lineage>
        <taxon>Eukaryota</taxon>
        <taxon>Metazoa</taxon>
        <taxon>Ecdysozoa</taxon>
        <taxon>Arthropoda</taxon>
        <taxon>Chelicerata</taxon>
        <taxon>Arachnida</taxon>
        <taxon>Araneae</taxon>
        <taxon>Araneomorphae</taxon>
        <taxon>Entelegynae</taxon>
        <taxon>Araneoidea</taxon>
        <taxon>Araneidae</taxon>
        <taxon>Caerostris</taxon>
    </lineage>
</organism>
<evidence type="ECO:0000256" key="1">
    <source>
        <dbReference type="SAM" id="MobiDB-lite"/>
    </source>
</evidence>
<feature type="region of interest" description="Disordered" evidence="1">
    <location>
        <begin position="1"/>
        <end position="24"/>
    </location>
</feature>
<dbReference type="EMBL" id="BPLQ01002109">
    <property type="protein sequence ID" value="GIX88839.1"/>
    <property type="molecule type" value="Genomic_DNA"/>
</dbReference>